<feature type="chain" id="PRO_5031181578" evidence="1">
    <location>
        <begin position="31"/>
        <end position="427"/>
    </location>
</feature>
<dbReference type="AlphaFoldDB" id="A0A7Y9E4G8"/>
<accession>A0A7Y9E4G8</accession>
<proteinExistence type="predicted"/>
<gene>
    <name evidence="3" type="ORF">BJZ21_000972</name>
</gene>
<evidence type="ECO:0000313" key="4">
    <source>
        <dbReference type="Proteomes" id="UP000535511"/>
    </source>
</evidence>
<feature type="signal peptide" evidence="1">
    <location>
        <begin position="1"/>
        <end position="30"/>
    </location>
</feature>
<dbReference type="EMBL" id="JACCBG010000001">
    <property type="protein sequence ID" value="NYD40889.1"/>
    <property type="molecule type" value="Genomic_DNA"/>
</dbReference>
<evidence type="ECO:0000259" key="2">
    <source>
        <dbReference type="Pfam" id="PF08486"/>
    </source>
</evidence>
<keyword evidence="1" id="KW-0732">Signal</keyword>
<organism evidence="3 4">
    <name type="scientific">Nocardioides panaciterrulae</name>
    <dbReference type="NCBI Taxonomy" id="661492"/>
    <lineage>
        <taxon>Bacteria</taxon>
        <taxon>Bacillati</taxon>
        <taxon>Actinomycetota</taxon>
        <taxon>Actinomycetes</taxon>
        <taxon>Propionibacteriales</taxon>
        <taxon>Nocardioidaceae</taxon>
        <taxon>Nocardioides</taxon>
    </lineage>
</organism>
<evidence type="ECO:0000256" key="1">
    <source>
        <dbReference type="SAM" id="SignalP"/>
    </source>
</evidence>
<comment type="caution">
    <text evidence="3">The sequence shown here is derived from an EMBL/GenBank/DDBJ whole genome shotgun (WGS) entry which is preliminary data.</text>
</comment>
<reference evidence="3 4" key="1">
    <citation type="submission" date="2020-07" db="EMBL/GenBank/DDBJ databases">
        <title>Sequencing the genomes of 1000 actinobacteria strains.</title>
        <authorList>
            <person name="Klenk H.-P."/>
        </authorList>
    </citation>
    <scope>NUCLEOTIDE SEQUENCE [LARGE SCALE GENOMIC DNA]</scope>
    <source>
        <strain evidence="3 4">DSM 21350</strain>
    </source>
</reference>
<dbReference type="InterPro" id="IPR013486">
    <property type="entry name" value="SpoIID/LytB"/>
</dbReference>
<dbReference type="InterPro" id="IPR013693">
    <property type="entry name" value="SpoIID/LytB_N"/>
</dbReference>
<keyword evidence="4" id="KW-1185">Reference proteome</keyword>
<dbReference type="GO" id="GO:0030435">
    <property type="term" value="P:sporulation resulting in formation of a cellular spore"/>
    <property type="evidence" value="ECO:0007669"/>
    <property type="project" value="InterPro"/>
</dbReference>
<feature type="domain" description="Sporulation stage II protein D amidase enhancer LytB N-terminal" evidence="2">
    <location>
        <begin position="198"/>
        <end position="284"/>
    </location>
</feature>
<sequence length="427" mass="45024">MRSTRRRLTPAAVLLAVAATTVGLTAPSYAAGDTFKVPAKATVVVKGHGYGHGHGMSQYGAEGAARQGLGYRDIAKFYYQGTSWGETKGAVSVHLSVNTSNAVVVLPRQGLAVRDLVARQRTVLPDNGATRWRLAPGPKGGTRIGYRAGGKWHAFATAKGAAQFAAHGQPITLMTSLGERPYRGRLRSVAPDPGTNSRDTVNLLSMENYVKGVVPLEMPALWSADAVRTQAVAARTYAAYERDHPISDDYQICDTGACQVYGGVAAEHPASNAAVDATRHEVLTADGEPAFTQFGASSGGWTSAGSVPYLGARQDPYDGWGGNPVHSWKVSLSDATLEQAWPAIGNLRRIVVTSRDGNGDWGGRLQSLVLVGSDGRVPVSGDTFRAVLGLRSTWATFKVNRTSVARPARGSAGVDWSLLAADLAGGR</sequence>
<dbReference type="Proteomes" id="UP000535511">
    <property type="component" value="Unassembled WGS sequence"/>
</dbReference>
<dbReference type="NCBIfam" id="TIGR02669">
    <property type="entry name" value="SpoIID_LytB"/>
    <property type="match status" value="1"/>
</dbReference>
<name>A0A7Y9E4G8_9ACTN</name>
<dbReference type="Pfam" id="PF08486">
    <property type="entry name" value="SpoIID"/>
    <property type="match status" value="1"/>
</dbReference>
<protein>
    <submittedName>
        <fullName evidence="3">SpoIID/LytB domain protein</fullName>
    </submittedName>
</protein>
<dbReference type="RefSeq" id="WP_179662713.1">
    <property type="nucleotide sequence ID" value="NZ_JACCBG010000001.1"/>
</dbReference>
<evidence type="ECO:0000313" key="3">
    <source>
        <dbReference type="EMBL" id="NYD40889.1"/>
    </source>
</evidence>